<dbReference type="OrthoDB" id="9805666at2"/>
<evidence type="ECO:0000313" key="10">
    <source>
        <dbReference type="Proteomes" id="UP000284109"/>
    </source>
</evidence>
<dbReference type="EC" id="3.1.21.2" evidence="7"/>
<feature type="binding site" evidence="7">
    <location>
        <position position="68"/>
    </location>
    <ligand>
        <name>Zn(2+)</name>
        <dbReference type="ChEBI" id="CHEBI:29105"/>
        <label>1</label>
    </ligand>
</feature>
<name>A0A417ZF06_9LACO</name>
<dbReference type="InterPro" id="IPR001719">
    <property type="entry name" value="AP_endonuc_2"/>
</dbReference>
<keyword evidence="2 7" id="KW-0479">Metal-binding</keyword>
<feature type="binding site" evidence="7">
    <location>
        <position position="144"/>
    </location>
    <ligand>
        <name>Zn(2+)</name>
        <dbReference type="ChEBI" id="CHEBI:29105"/>
        <label>1</label>
    </ligand>
</feature>
<proteinExistence type="inferred from homology"/>
<feature type="domain" description="Xylose isomerase-like TIM barrel" evidence="8">
    <location>
        <begin position="20"/>
        <end position="267"/>
    </location>
</feature>
<dbReference type="PANTHER" id="PTHR21445:SF0">
    <property type="entry name" value="APURINIC-APYRIMIDINIC ENDONUCLEASE"/>
    <property type="match status" value="1"/>
</dbReference>
<dbReference type="PANTHER" id="PTHR21445">
    <property type="entry name" value="ENDONUCLEASE IV ENDODEOXYRIBONUCLEASE IV"/>
    <property type="match status" value="1"/>
</dbReference>
<evidence type="ECO:0000259" key="8">
    <source>
        <dbReference type="Pfam" id="PF01261"/>
    </source>
</evidence>
<dbReference type="SUPFAM" id="SSF51658">
    <property type="entry name" value="Xylose isomerase-like"/>
    <property type="match status" value="1"/>
</dbReference>
<dbReference type="EMBL" id="QOCR01000004">
    <property type="protein sequence ID" value="RHW49776.1"/>
    <property type="molecule type" value="Genomic_DNA"/>
</dbReference>
<reference evidence="9 10" key="1">
    <citation type="submission" date="2018-07" db="EMBL/GenBank/DDBJ databases">
        <title>Genome sequences of six Lactobacillus spp. isolated from bumble bee guts.</title>
        <authorList>
            <person name="Motta E.V.S."/>
            <person name="Moran N.A."/>
        </authorList>
    </citation>
    <scope>NUCLEOTIDE SEQUENCE [LARGE SCALE GENOMIC DNA]</scope>
    <source>
        <strain evidence="9 10">BI-1.1</strain>
    </source>
</reference>
<feature type="binding site" evidence="7">
    <location>
        <position position="228"/>
    </location>
    <ligand>
        <name>Zn(2+)</name>
        <dbReference type="ChEBI" id="CHEBI:29105"/>
        <label>3</label>
    </ligand>
</feature>
<sequence>MLLGCHVSMSGSAMLLGAAQEAVSYGANTLMIFTGAPQNTRRKPISQMKITAGHQFLKQHNINRIMGHAPYIINLGNTKSLEKYQFAINFLHAEIERCDALGIEAFSLHPGAHVGLGVDSALKAIAAGLDEVLAHTPKVLIALETMAGKGTEVGINFEQLAKIIDLTPHNDNLAITLDTCHLNDAGYDVKNNFDEVLNEFDRIIGLKRLAMIHLNDSQNIRGSHKDRHANIGFGTIGFTALNYICHHPQLVNIPKILETPYVTLQKNSKKAVAPYAAEINTLLTQKFNPNLMNQLSLL</sequence>
<feature type="binding site" evidence="7">
    <location>
        <position position="213"/>
    </location>
    <ligand>
        <name>Zn(2+)</name>
        <dbReference type="ChEBI" id="CHEBI:29105"/>
        <label>2</label>
    </ligand>
</feature>
<evidence type="ECO:0000256" key="6">
    <source>
        <dbReference type="ARBA" id="ARBA00023204"/>
    </source>
</evidence>
<evidence type="ECO:0000256" key="4">
    <source>
        <dbReference type="ARBA" id="ARBA00022801"/>
    </source>
</evidence>
<dbReference type="NCBIfam" id="TIGR00587">
    <property type="entry name" value="nfo"/>
    <property type="match status" value="1"/>
</dbReference>
<evidence type="ECO:0000256" key="2">
    <source>
        <dbReference type="ARBA" id="ARBA00022723"/>
    </source>
</evidence>
<feature type="binding site" evidence="7">
    <location>
        <position position="258"/>
    </location>
    <ligand>
        <name>Zn(2+)</name>
        <dbReference type="ChEBI" id="CHEBI:29105"/>
        <label>2</label>
    </ligand>
</feature>
<dbReference type="GO" id="GO:0008270">
    <property type="term" value="F:zinc ion binding"/>
    <property type="evidence" value="ECO:0007669"/>
    <property type="project" value="UniProtKB-UniRule"/>
</dbReference>
<dbReference type="HAMAP" id="MF_00152">
    <property type="entry name" value="Nfo"/>
    <property type="match status" value="1"/>
</dbReference>
<dbReference type="RefSeq" id="WP_118901549.1">
    <property type="nucleotide sequence ID" value="NZ_QOCR01000004.1"/>
</dbReference>
<dbReference type="InterPro" id="IPR018246">
    <property type="entry name" value="AP_endonuc_F2_Zn_BS"/>
</dbReference>
<keyword evidence="10" id="KW-1185">Reference proteome</keyword>
<organism evidence="9 10">
    <name type="scientific">Bombilactobacillus bombi</name>
    <dbReference type="NCBI Taxonomy" id="1303590"/>
    <lineage>
        <taxon>Bacteria</taxon>
        <taxon>Bacillati</taxon>
        <taxon>Bacillota</taxon>
        <taxon>Bacilli</taxon>
        <taxon>Lactobacillales</taxon>
        <taxon>Lactobacillaceae</taxon>
        <taxon>Bombilactobacillus</taxon>
    </lineage>
</organism>
<feature type="binding site" evidence="7">
    <location>
        <position position="178"/>
    </location>
    <ligand>
        <name>Zn(2+)</name>
        <dbReference type="ChEBI" id="CHEBI:29105"/>
        <label>2</label>
    </ligand>
</feature>
<dbReference type="PROSITE" id="PS00731">
    <property type="entry name" value="AP_NUCLEASE_F2_3"/>
    <property type="match status" value="1"/>
</dbReference>
<keyword evidence="7" id="KW-0540">Nuclease</keyword>
<evidence type="ECO:0000256" key="1">
    <source>
        <dbReference type="ARBA" id="ARBA00005340"/>
    </source>
</evidence>
<keyword evidence="5 7" id="KW-0862">Zinc</keyword>
<protein>
    <recommendedName>
        <fullName evidence="7">Probable endonuclease 4</fullName>
        <ecNumber evidence="7">3.1.21.2</ecNumber>
    </recommendedName>
    <alternativeName>
        <fullName evidence="7">Endodeoxyribonuclease IV</fullName>
    </alternativeName>
    <alternativeName>
        <fullName evidence="7">Endonuclease IV</fullName>
    </alternativeName>
</protein>
<feature type="binding site" evidence="7">
    <location>
        <position position="226"/>
    </location>
    <ligand>
        <name>Zn(2+)</name>
        <dbReference type="ChEBI" id="CHEBI:29105"/>
        <label>3</label>
    </ligand>
</feature>
<evidence type="ECO:0000256" key="3">
    <source>
        <dbReference type="ARBA" id="ARBA00022763"/>
    </source>
</evidence>
<dbReference type="InterPro" id="IPR013022">
    <property type="entry name" value="Xyl_isomerase-like_TIM-brl"/>
</dbReference>
<dbReference type="GO" id="GO:0003906">
    <property type="term" value="F:DNA-(apurinic or apyrimidinic site) endonuclease activity"/>
    <property type="evidence" value="ECO:0007669"/>
    <property type="project" value="TreeGrafter"/>
</dbReference>
<feature type="binding site" evidence="7">
    <location>
        <position position="144"/>
    </location>
    <ligand>
        <name>Zn(2+)</name>
        <dbReference type="ChEBI" id="CHEBI:29105"/>
        <label>2</label>
    </ligand>
</feature>
<keyword evidence="6 7" id="KW-0234">DNA repair</keyword>
<dbReference type="GO" id="GO:0006284">
    <property type="term" value="P:base-excision repair"/>
    <property type="evidence" value="ECO:0007669"/>
    <property type="project" value="TreeGrafter"/>
</dbReference>
<dbReference type="FunFam" id="3.20.20.150:FF:000001">
    <property type="entry name" value="Probable endonuclease 4"/>
    <property type="match status" value="1"/>
</dbReference>
<dbReference type="CDD" id="cd00019">
    <property type="entry name" value="AP2Ec"/>
    <property type="match status" value="1"/>
</dbReference>
<feature type="binding site" evidence="7">
    <location>
        <position position="181"/>
    </location>
    <ligand>
        <name>Zn(2+)</name>
        <dbReference type="ChEBI" id="CHEBI:29105"/>
        <label>3</label>
    </ligand>
</feature>
<comment type="cofactor">
    <cofactor evidence="7">
        <name>Zn(2+)</name>
        <dbReference type="ChEBI" id="CHEBI:29105"/>
    </cofactor>
    <text evidence="7">Binds 3 Zn(2+) ions.</text>
</comment>
<dbReference type="PROSITE" id="PS00729">
    <property type="entry name" value="AP_NUCLEASE_F2_1"/>
    <property type="match status" value="1"/>
</dbReference>
<keyword evidence="4 7" id="KW-0378">Hydrolase</keyword>
<dbReference type="Gene3D" id="3.20.20.150">
    <property type="entry name" value="Divalent-metal-dependent TIM barrel enzymes"/>
    <property type="match status" value="1"/>
</dbReference>
<dbReference type="Proteomes" id="UP000284109">
    <property type="component" value="Unassembled WGS sequence"/>
</dbReference>
<comment type="caution">
    <text evidence="9">The sequence shown here is derived from an EMBL/GenBank/DDBJ whole genome shotgun (WGS) entry which is preliminary data.</text>
</comment>
<dbReference type="InterPro" id="IPR036237">
    <property type="entry name" value="Xyl_isomerase-like_sf"/>
</dbReference>
<comment type="function">
    <text evidence="7">Endonuclease IV plays a role in DNA repair. It cleaves phosphodiester bonds at apurinic or apyrimidinic (AP) sites, generating a 3'-hydroxyl group and a 5'-terminal sugar phosphate.</text>
</comment>
<dbReference type="AlphaFoldDB" id="A0A417ZF06"/>
<dbReference type="GO" id="GO:0008833">
    <property type="term" value="F:deoxyribonuclease IV (phage-T4-induced) activity"/>
    <property type="evidence" value="ECO:0007669"/>
    <property type="project" value="UniProtKB-UniRule"/>
</dbReference>
<keyword evidence="7" id="KW-0255">Endonuclease</keyword>
<dbReference type="GO" id="GO:0008081">
    <property type="term" value="F:phosphoric diester hydrolase activity"/>
    <property type="evidence" value="ECO:0007669"/>
    <property type="project" value="TreeGrafter"/>
</dbReference>
<dbReference type="PROSITE" id="PS51432">
    <property type="entry name" value="AP_NUCLEASE_F2_4"/>
    <property type="match status" value="1"/>
</dbReference>
<dbReference type="SMART" id="SM00518">
    <property type="entry name" value="AP2Ec"/>
    <property type="match status" value="1"/>
</dbReference>
<dbReference type="GO" id="GO:0003677">
    <property type="term" value="F:DNA binding"/>
    <property type="evidence" value="ECO:0007669"/>
    <property type="project" value="InterPro"/>
</dbReference>
<evidence type="ECO:0000256" key="7">
    <source>
        <dbReference type="HAMAP-Rule" id="MF_00152"/>
    </source>
</evidence>
<feature type="binding site" evidence="7">
    <location>
        <position position="109"/>
    </location>
    <ligand>
        <name>Zn(2+)</name>
        <dbReference type="ChEBI" id="CHEBI:29105"/>
        <label>1</label>
    </ligand>
</feature>
<keyword evidence="3 7" id="KW-0227">DNA damage</keyword>
<comment type="catalytic activity">
    <reaction evidence="7">
        <text>Endonucleolytic cleavage to 5'-phosphooligonucleotide end-products.</text>
        <dbReference type="EC" id="3.1.21.2"/>
    </reaction>
</comment>
<dbReference type="Pfam" id="PF01261">
    <property type="entry name" value="AP_endonuc_2"/>
    <property type="match status" value="1"/>
</dbReference>
<gene>
    <name evidence="7" type="primary">nfo</name>
    <name evidence="9" type="ORF">DS831_06325</name>
</gene>
<dbReference type="NCBIfam" id="NF002196">
    <property type="entry name" value="PRK01060.1-1"/>
    <property type="match status" value="1"/>
</dbReference>
<evidence type="ECO:0000313" key="9">
    <source>
        <dbReference type="EMBL" id="RHW49776.1"/>
    </source>
</evidence>
<accession>A0A417ZF06</accession>
<comment type="similarity">
    <text evidence="1 7">Belongs to the AP endonuclease 2 family.</text>
</comment>
<evidence type="ECO:0000256" key="5">
    <source>
        <dbReference type="ARBA" id="ARBA00022833"/>
    </source>
</evidence>
<dbReference type="PROSITE" id="PS00730">
    <property type="entry name" value="AP_NUCLEASE_F2_2"/>
    <property type="match status" value="1"/>
</dbReference>